<dbReference type="GO" id="GO:0016887">
    <property type="term" value="F:ATP hydrolysis activity"/>
    <property type="evidence" value="ECO:0007669"/>
    <property type="project" value="InterPro"/>
</dbReference>
<keyword evidence="2" id="KW-0547">Nucleotide-binding</keyword>
<accession>A0A8J6YMG2</accession>
<dbReference type="GO" id="GO:0005524">
    <property type="term" value="F:ATP binding"/>
    <property type="evidence" value="ECO:0007669"/>
    <property type="project" value="UniProtKB-KW"/>
</dbReference>
<feature type="region of interest" description="Disordered" evidence="4">
    <location>
        <begin position="260"/>
        <end position="292"/>
    </location>
</feature>
<evidence type="ECO:0000256" key="1">
    <source>
        <dbReference type="ARBA" id="ARBA00022448"/>
    </source>
</evidence>
<evidence type="ECO:0000256" key="4">
    <source>
        <dbReference type="SAM" id="MobiDB-lite"/>
    </source>
</evidence>
<organism evidence="6 7">
    <name type="scientific">Phaeovibrio sulfidiphilus</name>
    <dbReference type="NCBI Taxonomy" id="1220600"/>
    <lineage>
        <taxon>Bacteria</taxon>
        <taxon>Pseudomonadati</taxon>
        <taxon>Pseudomonadota</taxon>
        <taxon>Alphaproteobacteria</taxon>
        <taxon>Rhodospirillales</taxon>
        <taxon>Rhodospirillaceae</taxon>
        <taxon>Phaeovibrio</taxon>
    </lineage>
</organism>
<evidence type="ECO:0000256" key="2">
    <source>
        <dbReference type="ARBA" id="ARBA00022741"/>
    </source>
</evidence>
<reference evidence="6" key="1">
    <citation type="submission" date="2020-10" db="EMBL/GenBank/DDBJ databases">
        <title>Genome sequence of the unusual species of purple photosynthetic bacteria, Phaeovibrio sulfidiphilus DSM 23193, type strain.</title>
        <authorList>
            <person name="Kyndt J.A."/>
            <person name="Meyer T.E."/>
        </authorList>
    </citation>
    <scope>NUCLEOTIDE SEQUENCE</scope>
    <source>
        <strain evidence="6">DSM 23193</strain>
    </source>
</reference>
<keyword evidence="7" id="KW-1185">Reference proteome</keyword>
<keyword evidence="1" id="KW-0813">Transport</keyword>
<dbReference type="EMBL" id="JACZHT010000004">
    <property type="protein sequence ID" value="MBE1237300.1"/>
    <property type="molecule type" value="Genomic_DNA"/>
</dbReference>
<dbReference type="PANTHER" id="PTHR43023:SF3">
    <property type="entry name" value="PROTEIN TRIGALACTOSYLDIACYLGLYCEROL 3, CHLOROPLASTIC"/>
    <property type="match status" value="1"/>
</dbReference>
<dbReference type="AlphaFoldDB" id="A0A8J6YMG2"/>
<sequence length="292" mass="31406">MADPRAGSSSSDSDVVVRLRGITNRFGTNTVHQGLDLDVRRGEILGLIGGSGTGKSVLLRTIIGLQRQAEGTVTILGVTMETATPRERAAVRRQWGVLFQDGALFSSLSIGDNIQFPLREFTSLGKGLRADIAHMKLELVGLPQSAWGKFPGEISGGMRKRAGLARALAMDPKILLLDEPTAGLDPIGAGDFDRLIVTLRDAIGLTVILVTHDLDTLYAACDRVAVLSDRKIYAIDTIPNLVKLGHHWIREYFQGPRGRAAEGTYERNQASGAPDARSAAAQTPTQEQEEGV</sequence>
<evidence type="ECO:0000313" key="7">
    <source>
        <dbReference type="Proteomes" id="UP000631034"/>
    </source>
</evidence>
<dbReference type="InterPro" id="IPR017871">
    <property type="entry name" value="ABC_transporter-like_CS"/>
</dbReference>
<gene>
    <name evidence="6" type="ORF">IHV25_06530</name>
</gene>
<dbReference type="Gene3D" id="3.40.50.300">
    <property type="entry name" value="P-loop containing nucleotide triphosphate hydrolases"/>
    <property type="match status" value="1"/>
</dbReference>
<evidence type="ECO:0000259" key="5">
    <source>
        <dbReference type="PROSITE" id="PS50893"/>
    </source>
</evidence>
<protein>
    <submittedName>
        <fullName evidence="6">ATP-binding cassette domain-containing protein</fullName>
    </submittedName>
</protein>
<dbReference type="InterPro" id="IPR027417">
    <property type="entry name" value="P-loop_NTPase"/>
</dbReference>
<dbReference type="RefSeq" id="WP_192534312.1">
    <property type="nucleotide sequence ID" value="NZ_JACZHT010000004.1"/>
</dbReference>
<dbReference type="SUPFAM" id="SSF52540">
    <property type="entry name" value="P-loop containing nucleoside triphosphate hydrolases"/>
    <property type="match status" value="1"/>
</dbReference>
<evidence type="ECO:0000313" key="6">
    <source>
        <dbReference type="EMBL" id="MBE1237300.1"/>
    </source>
</evidence>
<dbReference type="InterPro" id="IPR003439">
    <property type="entry name" value="ABC_transporter-like_ATP-bd"/>
</dbReference>
<dbReference type="SMART" id="SM00382">
    <property type="entry name" value="AAA"/>
    <property type="match status" value="1"/>
</dbReference>
<keyword evidence="3 6" id="KW-0067">ATP-binding</keyword>
<proteinExistence type="predicted"/>
<dbReference type="Proteomes" id="UP000631034">
    <property type="component" value="Unassembled WGS sequence"/>
</dbReference>
<dbReference type="PANTHER" id="PTHR43023">
    <property type="entry name" value="PROTEIN TRIGALACTOSYLDIACYLGLYCEROL 3, CHLOROPLASTIC"/>
    <property type="match status" value="1"/>
</dbReference>
<feature type="domain" description="ABC transporter" evidence="5">
    <location>
        <begin position="17"/>
        <end position="254"/>
    </location>
</feature>
<comment type="caution">
    <text evidence="6">The sequence shown here is derived from an EMBL/GenBank/DDBJ whole genome shotgun (WGS) entry which is preliminary data.</text>
</comment>
<dbReference type="PROSITE" id="PS50893">
    <property type="entry name" value="ABC_TRANSPORTER_2"/>
    <property type="match status" value="1"/>
</dbReference>
<dbReference type="Pfam" id="PF00005">
    <property type="entry name" value="ABC_tran"/>
    <property type="match status" value="1"/>
</dbReference>
<dbReference type="PROSITE" id="PS00211">
    <property type="entry name" value="ABC_TRANSPORTER_1"/>
    <property type="match status" value="1"/>
</dbReference>
<evidence type="ECO:0000256" key="3">
    <source>
        <dbReference type="ARBA" id="ARBA00022840"/>
    </source>
</evidence>
<feature type="compositionally biased region" description="Low complexity" evidence="4">
    <location>
        <begin position="270"/>
        <end position="281"/>
    </location>
</feature>
<dbReference type="InterPro" id="IPR003593">
    <property type="entry name" value="AAA+_ATPase"/>
</dbReference>
<name>A0A8J6YMG2_9PROT</name>